<dbReference type="PANTHER" id="PTHR46148:SF60">
    <property type="entry name" value="CHROMO DOMAIN-CONTAINING PROTEIN"/>
    <property type="match status" value="1"/>
</dbReference>
<evidence type="ECO:0000313" key="2">
    <source>
        <dbReference type="EMBL" id="MCI38160.1"/>
    </source>
</evidence>
<proteinExistence type="predicted"/>
<dbReference type="Pfam" id="PF24626">
    <property type="entry name" value="SH3_Tf2-1"/>
    <property type="match status" value="1"/>
</dbReference>
<dbReference type="PANTHER" id="PTHR46148">
    <property type="entry name" value="CHROMO DOMAIN-CONTAINING PROTEIN"/>
    <property type="match status" value="1"/>
</dbReference>
<dbReference type="InterPro" id="IPR056924">
    <property type="entry name" value="SH3_Tf2-1"/>
</dbReference>
<accession>A0A392RQV3</accession>
<name>A0A392RQV3_9FABA</name>
<evidence type="ECO:0000313" key="3">
    <source>
        <dbReference type="Proteomes" id="UP000265520"/>
    </source>
</evidence>
<protein>
    <recommendedName>
        <fullName evidence="1">Tf2-1-like SH3-like domain-containing protein</fullName>
    </recommendedName>
</protein>
<dbReference type="Proteomes" id="UP000265520">
    <property type="component" value="Unassembled WGS sequence"/>
</dbReference>
<dbReference type="AlphaFoldDB" id="A0A392RQV3"/>
<reference evidence="2 3" key="1">
    <citation type="journal article" date="2018" name="Front. Plant Sci.">
        <title>Red Clover (Trifolium pratense) and Zigzag Clover (T. medium) - A Picture of Genomic Similarities and Differences.</title>
        <authorList>
            <person name="Dluhosova J."/>
            <person name="Istvanek J."/>
            <person name="Nedelnik J."/>
            <person name="Repkova J."/>
        </authorList>
    </citation>
    <scope>NUCLEOTIDE SEQUENCE [LARGE SCALE GENOMIC DNA]</scope>
    <source>
        <strain evidence="3">cv. 10/8</strain>
        <tissue evidence="2">Leaf</tissue>
    </source>
</reference>
<feature type="domain" description="Tf2-1-like SH3-like" evidence="1">
    <location>
        <begin position="60"/>
        <end position="93"/>
    </location>
</feature>
<keyword evidence="3" id="KW-1185">Reference proteome</keyword>
<comment type="caution">
    <text evidence="2">The sequence shown here is derived from an EMBL/GenBank/DDBJ whole genome shotgun (WGS) entry which is preliminary data.</text>
</comment>
<organism evidence="2 3">
    <name type="scientific">Trifolium medium</name>
    <dbReference type="NCBI Taxonomy" id="97028"/>
    <lineage>
        <taxon>Eukaryota</taxon>
        <taxon>Viridiplantae</taxon>
        <taxon>Streptophyta</taxon>
        <taxon>Embryophyta</taxon>
        <taxon>Tracheophyta</taxon>
        <taxon>Spermatophyta</taxon>
        <taxon>Magnoliopsida</taxon>
        <taxon>eudicotyledons</taxon>
        <taxon>Gunneridae</taxon>
        <taxon>Pentapetalae</taxon>
        <taxon>rosids</taxon>
        <taxon>fabids</taxon>
        <taxon>Fabales</taxon>
        <taxon>Fabaceae</taxon>
        <taxon>Papilionoideae</taxon>
        <taxon>50 kb inversion clade</taxon>
        <taxon>NPAAA clade</taxon>
        <taxon>Hologalegina</taxon>
        <taxon>IRL clade</taxon>
        <taxon>Trifolieae</taxon>
        <taxon>Trifolium</taxon>
    </lineage>
</organism>
<sequence length="116" mass="13513">MLKLTNPFLEEVKECKKRDHKLMEKLVLIKEGKEIDFGVDENGVVRYRERVCVPELREMILERIGKVAYRIALPPSLSNLHDVFHVSQLRKYVADPSHVIESDDVQVRDNLTVETI</sequence>
<dbReference type="EMBL" id="LXQA010252665">
    <property type="protein sequence ID" value="MCI38160.1"/>
    <property type="molecule type" value="Genomic_DNA"/>
</dbReference>
<evidence type="ECO:0000259" key="1">
    <source>
        <dbReference type="Pfam" id="PF24626"/>
    </source>
</evidence>
<feature type="non-terminal residue" evidence="2">
    <location>
        <position position="116"/>
    </location>
</feature>